<evidence type="ECO:0000313" key="10">
    <source>
        <dbReference type="EMBL" id="RGN87960.1"/>
    </source>
</evidence>
<evidence type="ECO:0000313" key="17">
    <source>
        <dbReference type="EMBL" id="RHG20222.1"/>
    </source>
</evidence>
<evidence type="ECO:0000313" key="11">
    <source>
        <dbReference type="EMBL" id="RGR50480.1"/>
    </source>
</evidence>
<evidence type="ECO:0000313" key="31">
    <source>
        <dbReference type="Proteomes" id="UP000285839"/>
    </source>
</evidence>
<evidence type="ECO:0000313" key="24">
    <source>
        <dbReference type="Proteomes" id="UP000265808"/>
    </source>
</evidence>
<keyword evidence="33" id="KW-1185">Reference proteome</keyword>
<keyword evidence="1 6" id="KW-0813">Transport</keyword>
<dbReference type="EMBL" id="CABHNB010000041">
    <property type="protein sequence ID" value="VUX17365.1"/>
    <property type="molecule type" value="Genomic_DNA"/>
</dbReference>
<dbReference type="Proteomes" id="UP000095409">
    <property type="component" value="Unassembled WGS sequence"/>
</dbReference>
<dbReference type="HAMAP" id="MF_00479">
    <property type="entry name" value="RsxG_RnfG"/>
    <property type="match status" value="1"/>
</dbReference>
<keyword evidence="6" id="KW-1003">Cell membrane</keyword>
<dbReference type="Proteomes" id="UP000095413">
    <property type="component" value="Unassembled WGS sequence"/>
</dbReference>
<evidence type="ECO:0000313" key="8">
    <source>
        <dbReference type="EMBL" id="CUN36134.1"/>
    </source>
</evidence>
<dbReference type="GO" id="GO:0010181">
    <property type="term" value="F:FMN binding"/>
    <property type="evidence" value="ECO:0007669"/>
    <property type="project" value="InterPro"/>
</dbReference>
<dbReference type="GO" id="GO:0005886">
    <property type="term" value="C:plasma membrane"/>
    <property type="evidence" value="ECO:0007669"/>
    <property type="project" value="UniProtKB-SubCell"/>
</dbReference>
<evidence type="ECO:0000313" key="27">
    <source>
        <dbReference type="Proteomes" id="UP000284024"/>
    </source>
</evidence>
<evidence type="ECO:0000313" key="33">
    <source>
        <dbReference type="Proteomes" id="UP000409147"/>
    </source>
</evidence>
<keyword evidence="6" id="KW-1133">Transmembrane helix</keyword>
<dbReference type="Proteomes" id="UP000261105">
    <property type="component" value="Unassembled WGS sequence"/>
</dbReference>
<evidence type="ECO:0000256" key="1">
    <source>
        <dbReference type="ARBA" id="ARBA00022448"/>
    </source>
</evidence>
<evidence type="ECO:0000259" key="7">
    <source>
        <dbReference type="SMART" id="SM00900"/>
    </source>
</evidence>
<dbReference type="EMBL" id="QSJW01000002">
    <property type="protein sequence ID" value="RHE14939.1"/>
    <property type="molecule type" value="Genomic_DNA"/>
</dbReference>
<dbReference type="EMBL" id="QRZI01000002">
    <property type="protein sequence ID" value="RGV65793.1"/>
    <property type="molecule type" value="Genomic_DNA"/>
</dbReference>
<feature type="domain" description="FMN-binding" evidence="7">
    <location>
        <begin position="108"/>
        <end position="197"/>
    </location>
</feature>
<dbReference type="GO" id="GO:0022900">
    <property type="term" value="P:electron transport chain"/>
    <property type="evidence" value="ECO:0007669"/>
    <property type="project" value="UniProtKB-UniRule"/>
</dbReference>
<evidence type="ECO:0000313" key="32">
    <source>
        <dbReference type="Proteomes" id="UP000293506"/>
    </source>
</evidence>
<dbReference type="EMBL" id="CZBA01000001">
    <property type="protein sequence ID" value="CUP09620.1"/>
    <property type="molecule type" value="Genomic_DNA"/>
</dbReference>
<dbReference type="NCBIfam" id="TIGR01947">
    <property type="entry name" value="rnfG"/>
    <property type="match status" value="1"/>
</dbReference>
<comment type="function">
    <text evidence="6">Part of a membrane-bound complex that couples electron transfer with translocation of ions across the membrane.</text>
</comment>
<evidence type="ECO:0000313" key="13">
    <source>
        <dbReference type="EMBL" id="RGV65793.1"/>
    </source>
</evidence>
<dbReference type="PANTHER" id="PTHR36118:SF1">
    <property type="entry name" value="ION-TRANSLOCATING OXIDOREDUCTASE COMPLEX SUBUNIT G"/>
    <property type="match status" value="1"/>
</dbReference>
<evidence type="ECO:0000313" key="30">
    <source>
        <dbReference type="Proteomes" id="UP000284644"/>
    </source>
</evidence>
<evidence type="ECO:0000256" key="3">
    <source>
        <dbReference type="ARBA" id="ARBA00022630"/>
    </source>
</evidence>
<dbReference type="EMBL" id="QRHZ01000001">
    <property type="protein sequence ID" value="RHG20222.1"/>
    <property type="molecule type" value="Genomic_DNA"/>
</dbReference>
<comment type="subunit">
    <text evidence="6">The complex is composed of six subunits: RnfA, RnfB, RnfC, RnfD, RnfE and RnfG.</text>
</comment>
<evidence type="ECO:0000313" key="26">
    <source>
        <dbReference type="Proteomes" id="UP000283928"/>
    </source>
</evidence>
<comment type="cofactor">
    <cofactor evidence="6">
        <name>FMN</name>
        <dbReference type="ChEBI" id="CHEBI:58210"/>
    </cofactor>
</comment>
<dbReference type="Proteomes" id="UP000284644">
    <property type="component" value="Unassembled WGS sequence"/>
</dbReference>
<dbReference type="Proteomes" id="UP000265828">
    <property type="component" value="Unassembled WGS sequence"/>
</dbReference>
<reference evidence="21 22" key="1">
    <citation type="submission" date="2015-09" db="EMBL/GenBank/DDBJ databases">
        <authorList>
            <consortium name="Pathogen Informatics"/>
        </authorList>
    </citation>
    <scope>NUCLEOTIDE SEQUENCE [LARGE SCALE GENOMIC DNA]</scope>
    <source>
        <strain evidence="8 21">2789STDY5608837</strain>
        <strain evidence="9 22">2789STDY5834921</strain>
    </source>
</reference>
<evidence type="ECO:0000256" key="6">
    <source>
        <dbReference type="HAMAP-Rule" id="MF_00479"/>
    </source>
</evidence>
<dbReference type="EMBL" id="QRUH01000002">
    <property type="protein sequence ID" value="RGR50480.1"/>
    <property type="molecule type" value="Genomic_DNA"/>
</dbReference>
<reference evidence="20 33" key="4">
    <citation type="submission" date="2019-07" db="EMBL/GenBank/DDBJ databases">
        <authorList>
            <person name="Hibberd C M."/>
            <person name="Gehrig L. J."/>
            <person name="Chang H.-W."/>
            <person name="Venkatesh S."/>
        </authorList>
    </citation>
    <scope>NUCLEOTIDE SEQUENCE [LARGE SCALE GENOMIC DNA]</scope>
    <source>
        <strain evidence="20">Ruminococcus_obeum_SSTS_Bg7063</strain>
    </source>
</reference>
<evidence type="ECO:0000256" key="5">
    <source>
        <dbReference type="ARBA" id="ARBA00022982"/>
    </source>
</evidence>
<evidence type="ECO:0000313" key="14">
    <source>
        <dbReference type="EMBL" id="RHC10207.1"/>
    </source>
</evidence>
<evidence type="ECO:0000313" key="19">
    <source>
        <dbReference type="EMBL" id="RYT67489.1"/>
    </source>
</evidence>
<keyword evidence="5 6" id="KW-0249">Electron transport</keyword>
<dbReference type="Proteomes" id="UP000284242">
    <property type="component" value="Unassembled WGS sequence"/>
</dbReference>
<dbReference type="Pfam" id="PF04205">
    <property type="entry name" value="FMN_bind"/>
    <property type="match status" value="1"/>
</dbReference>
<keyword evidence="6" id="KW-0472">Membrane</keyword>
<evidence type="ECO:0000256" key="4">
    <source>
        <dbReference type="ARBA" id="ARBA00022643"/>
    </source>
</evidence>
<dbReference type="PIRSF" id="PIRSF006091">
    <property type="entry name" value="E_trnsport_RnfG"/>
    <property type="match status" value="1"/>
</dbReference>
<comment type="subcellular location">
    <subcellularLocation>
        <location evidence="6">Cell membrane</location>
        <topology evidence="6">Single-pass membrane protein</topology>
    </subcellularLocation>
</comment>
<dbReference type="Proteomes" id="UP000285839">
    <property type="component" value="Unassembled WGS sequence"/>
</dbReference>
<dbReference type="EMBL" id="QSUZ01000007">
    <property type="protein sequence ID" value="RGN87960.1"/>
    <property type="molecule type" value="Genomic_DNA"/>
</dbReference>
<comment type="similarity">
    <text evidence="6">Belongs to the RnfG family.</text>
</comment>
<evidence type="ECO:0000313" key="28">
    <source>
        <dbReference type="Proteomes" id="UP000284220"/>
    </source>
</evidence>
<proteinExistence type="inferred from homology"/>
<dbReference type="Proteomes" id="UP000293506">
    <property type="component" value="Unassembled WGS sequence"/>
</dbReference>
<dbReference type="EMBL" id="QSKO01000005">
    <property type="protein sequence ID" value="RHE76545.1"/>
    <property type="molecule type" value="Genomic_DNA"/>
</dbReference>
<evidence type="ECO:0000313" key="15">
    <source>
        <dbReference type="EMBL" id="RHE14939.1"/>
    </source>
</evidence>
<evidence type="ECO:0000313" key="12">
    <source>
        <dbReference type="EMBL" id="RGS75518.1"/>
    </source>
</evidence>
<dbReference type="EMBL" id="CYZD01000001">
    <property type="protein sequence ID" value="CUN36134.1"/>
    <property type="molecule type" value="Genomic_DNA"/>
</dbReference>
<organism evidence="8 21">
    <name type="scientific">Blautia obeum</name>
    <dbReference type="NCBI Taxonomy" id="40520"/>
    <lineage>
        <taxon>Bacteria</taxon>
        <taxon>Bacillati</taxon>
        <taxon>Bacillota</taxon>
        <taxon>Clostridia</taxon>
        <taxon>Lachnospirales</taxon>
        <taxon>Lachnospiraceae</taxon>
        <taxon>Blautia</taxon>
    </lineage>
</organism>
<reference evidence="23 24" key="2">
    <citation type="submission" date="2018-08" db="EMBL/GenBank/DDBJ databases">
        <title>A genome reference for cultivated species of the human gut microbiota.</title>
        <authorList>
            <person name="Zou Y."/>
            <person name="Xue W."/>
            <person name="Luo G."/>
        </authorList>
    </citation>
    <scope>NUCLEOTIDE SEQUENCE [LARGE SCALE GENOMIC DNA]</scope>
    <source>
        <strain evidence="13 25">AF14-23</strain>
        <strain evidence="12 29">AF21-24</strain>
        <strain evidence="11 31">AF25-21</strain>
        <strain evidence="18 27">AM18-2AC</strain>
        <strain evidence="17 28">AM22-9LB</strain>
        <strain evidence="16 26">AM27-32LB</strain>
        <strain evidence="15 30">AM29-25AC</strain>
        <strain evidence="14 24">AM37-4AC</strain>
        <strain evidence="10 23">OM03-6</strain>
    </source>
</reference>
<dbReference type="EMBL" id="QSHL01000001">
    <property type="protein sequence ID" value="RHC10207.1"/>
    <property type="molecule type" value="Genomic_DNA"/>
</dbReference>
<evidence type="ECO:0000313" key="29">
    <source>
        <dbReference type="Proteomes" id="UP000284242"/>
    </source>
</evidence>
<dbReference type="SMART" id="SM00900">
    <property type="entry name" value="FMN_bind"/>
    <property type="match status" value="1"/>
</dbReference>
<name>A0A173W9N0_9FIRM</name>
<dbReference type="GO" id="GO:0009055">
    <property type="term" value="F:electron transfer activity"/>
    <property type="evidence" value="ECO:0007669"/>
    <property type="project" value="InterPro"/>
</dbReference>
<dbReference type="InterPro" id="IPR007329">
    <property type="entry name" value="FMN-bd"/>
</dbReference>
<evidence type="ECO:0000313" key="18">
    <source>
        <dbReference type="EMBL" id="RHH21294.1"/>
    </source>
</evidence>
<gene>
    <name evidence="6 20" type="primary">rnfG</name>
    <name evidence="18" type="ORF">DW222_02345</name>
    <name evidence="17" type="ORF">DW272_03175</name>
    <name evidence="16" type="ORF">DW723_05595</name>
    <name evidence="15" type="ORF">DW767_03925</name>
    <name evidence="14" type="ORF">DW859_01975</name>
    <name evidence="13" type="ORF">DWW07_04385</name>
    <name evidence="12" type="ORF">DWX77_04010</name>
    <name evidence="11" type="ORF">DWY46_03600</name>
    <name evidence="10" type="ORF">DXB38_07645</name>
    <name evidence="19" type="ORF">EAI82_06080</name>
    <name evidence="8" type="ORF">ERS852394_00016</name>
    <name evidence="9" type="ORF">ERS852533_00304</name>
    <name evidence="20" type="ORF">ROSSTS7063_02710</name>
</gene>
<dbReference type="Proteomes" id="UP000265808">
    <property type="component" value="Unassembled WGS sequence"/>
</dbReference>
<evidence type="ECO:0000313" key="9">
    <source>
        <dbReference type="EMBL" id="CUP09620.1"/>
    </source>
</evidence>
<keyword evidence="2 6" id="KW-0597">Phosphoprotein</keyword>
<evidence type="ECO:0000313" key="23">
    <source>
        <dbReference type="Proteomes" id="UP000261105"/>
    </source>
</evidence>
<evidence type="ECO:0000313" key="25">
    <source>
        <dbReference type="Proteomes" id="UP000265828"/>
    </source>
</evidence>
<dbReference type="EMBL" id="QRVV01000006">
    <property type="protein sequence ID" value="RGS75518.1"/>
    <property type="molecule type" value="Genomic_DNA"/>
</dbReference>
<keyword evidence="6" id="KW-1278">Translocase</keyword>
<sequence>MNTILKNTISITVITLVAGLALGVVQDITAGPIATQAEKSKEEAYKAVFEDASSFSEYSLDDTNQAEDLVAYLNDNGFTAQTIDEIMVAEDASGETLGYAFTVTDSEGYGGDIQFAMGVQNDGTLNGISILSISETAGLGMKATTDSFKDQFKNKNVEKFTYTKTGSTSDDQIDAISGATITTNAMTNGVNAGLCAFRYVEGGAES</sequence>
<evidence type="ECO:0000313" key="21">
    <source>
        <dbReference type="Proteomes" id="UP000095409"/>
    </source>
</evidence>
<dbReference type="EMBL" id="RCXQ01000004">
    <property type="protein sequence ID" value="RYT67489.1"/>
    <property type="molecule type" value="Genomic_DNA"/>
</dbReference>
<dbReference type="OrthoDB" id="9787579at2"/>
<dbReference type="InterPro" id="IPR010209">
    <property type="entry name" value="Ion_transpt_RnfG/RsxG"/>
</dbReference>
<accession>A0A173W9N0</accession>
<keyword evidence="3 6" id="KW-0285">Flavoprotein</keyword>
<dbReference type="Proteomes" id="UP000283928">
    <property type="component" value="Unassembled WGS sequence"/>
</dbReference>
<dbReference type="Proteomes" id="UP000284024">
    <property type="component" value="Unassembled WGS sequence"/>
</dbReference>
<evidence type="ECO:0000313" key="16">
    <source>
        <dbReference type="EMBL" id="RHE76545.1"/>
    </source>
</evidence>
<dbReference type="EMBL" id="QRJH01000001">
    <property type="protein sequence ID" value="RHH21294.1"/>
    <property type="molecule type" value="Genomic_DNA"/>
</dbReference>
<evidence type="ECO:0000313" key="20">
    <source>
        <dbReference type="EMBL" id="VUX17365.1"/>
    </source>
</evidence>
<protein>
    <recommendedName>
        <fullName evidence="6">Ion-translocating oxidoreductase complex subunit G</fullName>
        <ecNumber evidence="6">7.-.-.-</ecNumber>
    </recommendedName>
    <alternativeName>
        <fullName evidence="6">Rnf electron transport complex subunit G</fullName>
    </alternativeName>
</protein>
<feature type="modified residue" description="FMN phosphoryl threonine" evidence="6">
    <location>
        <position position="180"/>
    </location>
</feature>
<dbReference type="RefSeq" id="WP_055055251.1">
    <property type="nucleotide sequence ID" value="NZ_CABHNB010000041.1"/>
</dbReference>
<reference evidence="19 32" key="3">
    <citation type="journal article" date="2019" name="Science, e1252229">
        <title>Invertible promoters mediate bacterial phase variation, antibiotic resistance, and host adaptation in the gut.</title>
        <authorList>
            <person name="Jiang X."/>
            <person name="Hall A.B."/>
            <person name="Arthur T.D."/>
            <person name="Plichta D.R."/>
            <person name="Covington C.T."/>
            <person name="Poyet M."/>
            <person name="Crothers J."/>
            <person name="Moses P.L."/>
            <person name="Tolonen A.C."/>
            <person name="Vlamakis H."/>
            <person name="Alm E.J."/>
            <person name="Xavier R.J."/>
        </authorList>
    </citation>
    <scope>NUCLEOTIDE SEQUENCE [LARGE SCALE GENOMIC DNA]</scope>
    <source>
        <strain evidence="32">af_0058</strain>
        <strain evidence="19">Af_0058</strain>
    </source>
</reference>
<evidence type="ECO:0000313" key="22">
    <source>
        <dbReference type="Proteomes" id="UP000095413"/>
    </source>
</evidence>
<evidence type="ECO:0000256" key="2">
    <source>
        <dbReference type="ARBA" id="ARBA00022553"/>
    </source>
</evidence>
<dbReference type="Proteomes" id="UP000284220">
    <property type="component" value="Unassembled WGS sequence"/>
</dbReference>
<dbReference type="EC" id="7.-.-.-" evidence="6"/>
<keyword evidence="4 6" id="KW-0288">FMN</keyword>
<dbReference type="PANTHER" id="PTHR36118">
    <property type="entry name" value="ION-TRANSLOCATING OXIDOREDUCTASE COMPLEX SUBUNIT G"/>
    <property type="match status" value="1"/>
</dbReference>
<dbReference type="AlphaFoldDB" id="A0A173W9N0"/>
<keyword evidence="6" id="KW-0812">Transmembrane</keyword>
<dbReference type="Proteomes" id="UP000409147">
    <property type="component" value="Unassembled WGS sequence"/>
</dbReference>